<accession>A0A813H4T9</accession>
<evidence type="ECO:0000313" key="2">
    <source>
        <dbReference type="Proteomes" id="UP000654075"/>
    </source>
</evidence>
<reference evidence="1" key="1">
    <citation type="submission" date="2021-02" db="EMBL/GenBank/DDBJ databases">
        <authorList>
            <person name="Dougan E. K."/>
            <person name="Rhodes N."/>
            <person name="Thang M."/>
            <person name="Chan C."/>
        </authorList>
    </citation>
    <scope>NUCLEOTIDE SEQUENCE</scope>
</reference>
<evidence type="ECO:0008006" key="3">
    <source>
        <dbReference type="Google" id="ProtNLM"/>
    </source>
</evidence>
<proteinExistence type="predicted"/>
<comment type="caution">
    <text evidence="1">The sequence shown here is derived from an EMBL/GenBank/DDBJ whole genome shotgun (WGS) entry which is preliminary data.</text>
</comment>
<dbReference type="AlphaFoldDB" id="A0A813H4T9"/>
<sequence>MDDPEITVLSAAIDEALLATSERSSLRLSKDQVMQLLREQLVAFSRPEFQEKVKALRSEVAAQSQLTSDFFRLPGRRELALSVQRELLPRFGLEGSQRGACAMVAECVRFCSDPEVARLIHGVNRKLGMEPSACQRYLEGIRAVMATGSGGALSQPAKGFAGLRPRACTEPIISCSSRPWVPKRPRASSCEPVGYDKKEVSSFGVRAIKDPFTLGFCNGAPTFRPAVGGRRPATPMAKRWALRRKGAPFSKAEALHLFSELLVAYSQPDFQRRMHELQRTHAPCSEQFGIEVAKLLRTVHRDILPRCGLDASSDGAQELLPALGAELLDHDVQVLAAACDEALYGPELGARSPAKFTKRQALSLLRDQLGHFSTPEFQEQVAQLRGAIPEQPQQGQDFLQLPGRSELALTVQSELLPRHGFEGSSRGVHVMLVSCCQYVLDPEVARYVEAIHAKLGMEASACKRFMQRLCDIQREQLASDQQRR</sequence>
<keyword evidence="2" id="KW-1185">Reference proteome</keyword>
<dbReference type="Proteomes" id="UP000654075">
    <property type="component" value="Unassembled WGS sequence"/>
</dbReference>
<evidence type="ECO:0000313" key="1">
    <source>
        <dbReference type="EMBL" id="CAE8632660.1"/>
    </source>
</evidence>
<name>A0A813H4T9_POLGL</name>
<organism evidence="1 2">
    <name type="scientific">Polarella glacialis</name>
    <name type="common">Dinoflagellate</name>
    <dbReference type="NCBI Taxonomy" id="89957"/>
    <lineage>
        <taxon>Eukaryota</taxon>
        <taxon>Sar</taxon>
        <taxon>Alveolata</taxon>
        <taxon>Dinophyceae</taxon>
        <taxon>Suessiales</taxon>
        <taxon>Suessiaceae</taxon>
        <taxon>Polarella</taxon>
    </lineage>
</organism>
<protein>
    <recommendedName>
        <fullName evidence="3">Protein C10</fullName>
    </recommendedName>
</protein>
<dbReference type="EMBL" id="CAJNNV010030489">
    <property type="protein sequence ID" value="CAE8632660.1"/>
    <property type="molecule type" value="Genomic_DNA"/>
</dbReference>
<gene>
    <name evidence="1" type="ORF">PGLA1383_LOCUS48592</name>
</gene>